<dbReference type="Gene3D" id="2.60.120.10">
    <property type="entry name" value="Jelly Rolls"/>
    <property type="match status" value="1"/>
</dbReference>
<dbReference type="InterPro" id="IPR013096">
    <property type="entry name" value="Cupin_2"/>
</dbReference>
<dbReference type="Pfam" id="PF07883">
    <property type="entry name" value="Cupin_2"/>
    <property type="match status" value="1"/>
</dbReference>
<evidence type="ECO:0000313" key="3">
    <source>
        <dbReference type="EMBL" id="EIP87261.1"/>
    </source>
</evidence>
<dbReference type="PROSITE" id="PS50943">
    <property type="entry name" value="HTH_CROC1"/>
    <property type="match status" value="1"/>
</dbReference>
<dbReference type="Gene3D" id="1.10.260.40">
    <property type="entry name" value="lambda repressor-like DNA-binding domains"/>
    <property type="match status" value="1"/>
</dbReference>
<dbReference type="InterPro" id="IPR001387">
    <property type="entry name" value="Cro/C1-type_HTH"/>
</dbReference>
<dbReference type="SUPFAM" id="SSF47413">
    <property type="entry name" value="lambda repressor-like DNA-binding domains"/>
    <property type="match status" value="1"/>
</dbReference>
<dbReference type="InterPro" id="IPR010982">
    <property type="entry name" value="Lambda_DNA-bd_dom_sf"/>
</dbReference>
<dbReference type="PANTHER" id="PTHR46797">
    <property type="entry name" value="HTH-TYPE TRANSCRIPTIONAL REGULATOR"/>
    <property type="match status" value="1"/>
</dbReference>
<protein>
    <submittedName>
        <fullName evidence="3">Transcriptional regulator, XRE family with cupin sensor domain protein</fullName>
    </submittedName>
</protein>
<dbReference type="Proteomes" id="UP000004682">
    <property type="component" value="Unassembled WGS sequence"/>
</dbReference>
<dbReference type="SUPFAM" id="SSF51182">
    <property type="entry name" value="RmlC-like cupins"/>
    <property type="match status" value="1"/>
</dbReference>
<accession>A0ABN0G563</accession>
<dbReference type="EMBL" id="JH692063">
    <property type="protein sequence ID" value="EIP87261.1"/>
    <property type="molecule type" value="Genomic_DNA"/>
</dbReference>
<dbReference type="InterPro" id="IPR011051">
    <property type="entry name" value="RmlC_Cupin_sf"/>
</dbReference>
<dbReference type="PANTHER" id="PTHR46797:SF1">
    <property type="entry name" value="METHYLPHOSPHONATE SYNTHASE"/>
    <property type="match status" value="1"/>
</dbReference>
<evidence type="ECO:0000259" key="2">
    <source>
        <dbReference type="PROSITE" id="PS50943"/>
    </source>
</evidence>
<dbReference type="SMART" id="SM00530">
    <property type="entry name" value="HTH_XRE"/>
    <property type="match status" value="1"/>
</dbReference>
<keyword evidence="4" id="KW-1185">Reference proteome</keyword>
<keyword evidence="1" id="KW-0238">DNA-binding</keyword>
<reference evidence="4" key="1">
    <citation type="journal article" date="2012" name="J. Bacteriol.">
        <title>Revised Genome Sequence of Burkholderia thailandensis MSMB43 with Improved Annotation.</title>
        <authorList>
            <person name="Zhuo Y."/>
            <person name="Liu L."/>
            <person name="Wang Q."/>
            <person name="Liu X."/>
            <person name="Ren B."/>
            <person name="Liu M."/>
            <person name="Ni P."/>
            <person name="Cheng Y.Q."/>
            <person name="Zhang L."/>
        </authorList>
    </citation>
    <scope>NUCLEOTIDE SEQUENCE [LARGE SCALE GENOMIC DNA]</scope>
    <source>
        <strain evidence="4">MSMB43</strain>
    </source>
</reference>
<name>A0ABN0G563_9BURK</name>
<feature type="domain" description="HTH cro/C1-type" evidence="2">
    <location>
        <begin position="227"/>
        <end position="281"/>
    </location>
</feature>
<evidence type="ECO:0000256" key="1">
    <source>
        <dbReference type="ARBA" id="ARBA00023125"/>
    </source>
</evidence>
<dbReference type="CDD" id="cd02209">
    <property type="entry name" value="cupin_XRE_C"/>
    <property type="match status" value="1"/>
</dbReference>
<dbReference type="Pfam" id="PF01381">
    <property type="entry name" value="HTH_3"/>
    <property type="match status" value="1"/>
</dbReference>
<gene>
    <name evidence="3" type="ORF">A33K_15277</name>
</gene>
<proteinExistence type="predicted"/>
<dbReference type="InterPro" id="IPR050807">
    <property type="entry name" value="TransReg_Diox_bact_type"/>
</dbReference>
<dbReference type="CDD" id="cd00093">
    <property type="entry name" value="HTH_XRE"/>
    <property type="match status" value="1"/>
</dbReference>
<sequence>MNQRRWKRMMALTALGRPASTADALRPDVAKPLAAAQDLYRDALGKIAQAAAVPNRTPYETYMMKEMCGAAAMAAGDTGVAAQADREKRLRALAARRAQSGADAANPVAPIDAGMNLVFVGHATQRLSMMEQAIAKGGLELPTPRRCDSVRRTTWRARRRTRMSVHRAAAKRAFRRTFPFRFAPGRSLVAIARCADIKPNSIEGFRSTMVLRPDESVLVAVSLGNKIRALWQRLKLTLDETATTAGISKPFLSQVERGRARPSITSLVRIAKALGVTMQYFIDTPTEAGSVCRGDALQYFQFANSASSFARLTNLVDGRKLGAILVRIPAGQLPSEVTTHAGEEFLYVMRGSVALTLENCTFTLNAGDTAHYESTMPHAWHNTSDEEAVIVWVGTPRLF</sequence>
<dbReference type="InterPro" id="IPR014710">
    <property type="entry name" value="RmlC-like_jellyroll"/>
</dbReference>
<organism evidence="3 4">
    <name type="scientific">Burkholderia humptydooensis MSMB43</name>
    <dbReference type="NCBI Taxonomy" id="441157"/>
    <lineage>
        <taxon>Bacteria</taxon>
        <taxon>Pseudomonadati</taxon>
        <taxon>Pseudomonadota</taxon>
        <taxon>Betaproteobacteria</taxon>
        <taxon>Burkholderiales</taxon>
        <taxon>Burkholderiaceae</taxon>
        <taxon>Burkholderia</taxon>
        <taxon>pseudomallei group</taxon>
    </lineage>
</organism>
<evidence type="ECO:0000313" key="4">
    <source>
        <dbReference type="Proteomes" id="UP000004682"/>
    </source>
</evidence>